<gene>
    <name evidence="2" type="ORF">QS748_12105</name>
</gene>
<reference evidence="2 3" key="1">
    <citation type="journal article" date="2023" name="bioRxiv">
        <title>An intranuclear bacterial parasite of deep-sea mussels expresses apoptosis inhibitors acquired from its host.</title>
        <authorList>
            <person name="Gonzalez Porras M.A."/>
            <person name="Assie A."/>
            <person name="Tietjen M."/>
            <person name="Violette M."/>
            <person name="Kleiner M."/>
            <person name="Gruber-Vodicka H."/>
            <person name="Dubilier N."/>
            <person name="Leisch N."/>
        </authorList>
    </citation>
    <scope>NUCLEOTIDE SEQUENCE [LARGE SCALE GENOMIC DNA]</scope>
    <source>
        <strain evidence="2">IAP13</strain>
    </source>
</reference>
<accession>A0AA90STZ6</accession>
<protein>
    <submittedName>
        <fullName evidence="2">Uncharacterized protein</fullName>
    </submittedName>
</protein>
<dbReference type="AlphaFoldDB" id="A0AA90STZ6"/>
<keyword evidence="3" id="KW-1185">Reference proteome</keyword>
<proteinExistence type="predicted"/>
<evidence type="ECO:0000313" key="3">
    <source>
        <dbReference type="Proteomes" id="UP001178148"/>
    </source>
</evidence>
<feature type="region of interest" description="Disordered" evidence="1">
    <location>
        <begin position="1"/>
        <end position="24"/>
    </location>
</feature>
<comment type="caution">
    <text evidence="2">The sequence shown here is derived from an EMBL/GenBank/DDBJ whole genome shotgun (WGS) entry which is preliminary data.</text>
</comment>
<feature type="non-terminal residue" evidence="2">
    <location>
        <position position="1"/>
    </location>
</feature>
<dbReference type="EMBL" id="JASXSV010000022">
    <property type="protein sequence ID" value="MDP0589874.1"/>
    <property type="molecule type" value="Genomic_DNA"/>
</dbReference>
<sequence>GGTIIHALSSTKNKDKKHGNDMSSTRRSNQYYFCFNMHIGTDIIYTAQPSHRPMKLMLTSYPS</sequence>
<organism evidence="2 3">
    <name type="scientific">Candidatus Endonucleibacter bathymodioli</name>
    <dbReference type="NCBI Taxonomy" id="539814"/>
    <lineage>
        <taxon>Bacteria</taxon>
        <taxon>Pseudomonadati</taxon>
        <taxon>Pseudomonadota</taxon>
        <taxon>Gammaproteobacteria</taxon>
        <taxon>Oceanospirillales</taxon>
        <taxon>Endozoicomonadaceae</taxon>
        <taxon>Candidatus Endonucleibacter</taxon>
    </lineage>
</organism>
<name>A0AA90STZ6_9GAMM</name>
<evidence type="ECO:0000256" key="1">
    <source>
        <dbReference type="SAM" id="MobiDB-lite"/>
    </source>
</evidence>
<evidence type="ECO:0000313" key="2">
    <source>
        <dbReference type="EMBL" id="MDP0589874.1"/>
    </source>
</evidence>
<dbReference type="Proteomes" id="UP001178148">
    <property type="component" value="Unassembled WGS sequence"/>
</dbReference>